<evidence type="ECO:0000256" key="1">
    <source>
        <dbReference type="ARBA" id="ARBA00004236"/>
    </source>
</evidence>
<evidence type="ECO:0000256" key="13">
    <source>
        <dbReference type="ARBA" id="ARBA00023136"/>
    </source>
</evidence>
<evidence type="ECO:0000256" key="3">
    <source>
        <dbReference type="ARBA" id="ARBA00007090"/>
    </source>
</evidence>
<dbReference type="GO" id="GO:0009252">
    <property type="term" value="P:peptidoglycan biosynthetic process"/>
    <property type="evidence" value="ECO:0007669"/>
    <property type="project" value="UniProtKB-KW"/>
</dbReference>
<organism evidence="22 23">
    <name type="scientific">Pararcticibacter amylolyticus</name>
    <dbReference type="NCBI Taxonomy" id="2173175"/>
    <lineage>
        <taxon>Bacteria</taxon>
        <taxon>Pseudomonadati</taxon>
        <taxon>Bacteroidota</taxon>
        <taxon>Sphingobacteriia</taxon>
        <taxon>Sphingobacteriales</taxon>
        <taxon>Sphingobacteriaceae</taxon>
        <taxon>Pararcticibacter</taxon>
    </lineage>
</organism>
<keyword evidence="7" id="KW-0645">Protease</keyword>
<keyword evidence="10" id="KW-0378">Hydrolase</keyword>
<evidence type="ECO:0000256" key="10">
    <source>
        <dbReference type="ARBA" id="ARBA00022801"/>
    </source>
</evidence>
<dbReference type="InterPro" id="IPR012338">
    <property type="entry name" value="Beta-lactam/transpept-like"/>
</dbReference>
<dbReference type="InterPro" id="IPR023346">
    <property type="entry name" value="Lysozyme-like_dom_sf"/>
</dbReference>
<dbReference type="InterPro" id="IPR036950">
    <property type="entry name" value="PBP_transglycosylase"/>
</dbReference>
<dbReference type="GO" id="GO:0071555">
    <property type="term" value="P:cell wall organization"/>
    <property type="evidence" value="ECO:0007669"/>
    <property type="project" value="UniProtKB-KW"/>
</dbReference>
<keyword evidence="8" id="KW-0328">Glycosyltransferase</keyword>
<evidence type="ECO:0000256" key="14">
    <source>
        <dbReference type="ARBA" id="ARBA00023268"/>
    </source>
</evidence>
<evidence type="ECO:0000256" key="19">
    <source>
        <dbReference type="SAM" id="Phobius"/>
    </source>
</evidence>
<evidence type="ECO:0000256" key="5">
    <source>
        <dbReference type="ARBA" id="ARBA00022475"/>
    </source>
</evidence>
<dbReference type="EMBL" id="QEAS01000009">
    <property type="protein sequence ID" value="PWG80440.1"/>
    <property type="molecule type" value="Genomic_DNA"/>
</dbReference>
<evidence type="ECO:0000256" key="12">
    <source>
        <dbReference type="ARBA" id="ARBA00022984"/>
    </source>
</evidence>
<evidence type="ECO:0000256" key="9">
    <source>
        <dbReference type="ARBA" id="ARBA00022679"/>
    </source>
</evidence>
<evidence type="ECO:0000313" key="23">
    <source>
        <dbReference type="Proteomes" id="UP000245647"/>
    </source>
</evidence>
<keyword evidence="19" id="KW-1133">Transmembrane helix</keyword>
<dbReference type="GO" id="GO:0008360">
    <property type="term" value="P:regulation of cell shape"/>
    <property type="evidence" value="ECO:0007669"/>
    <property type="project" value="UniProtKB-KW"/>
</dbReference>
<dbReference type="GO" id="GO:0008658">
    <property type="term" value="F:penicillin binding"/>
    <property type="evidence" value="ECO:0007669"/>
    <property type="project" value="InterPro"/>
</dbReference>
<comment type="catalytic activity">
    <reaction evidence="17">
        <text>[GlcNAc-(1-&gt;4)-Mur2Ac(oyl-L-Ala-gamma-D-Glu-L-Lys-D-Ala-D-Ala)](n)-di-trans,octa-cis-undecaprenyl diphosphate + beta-D-GlcNAc-(1-&gt;4)-Mur2Ac(oyl-L-Ala-gamma-D-Glu-L-Lys-D-Ala-D-Ala)-di-trans,octa-cis-undecaprenyl diphosphate = [GlcNAc-(1-&gt;4)-Mur2Ac(oyl-L-Ala-gamma-D-Glu-L-Lys-D-Ala-D-Ala)](n+1)-di-trans,octa-cis-undecaprenyl diphosphate + di-trans,octa-cis-undecaprenyl diphosphate + H(+)</text>
        <dbReference type="Rhea" id="RHEA:23708"/>
        <dbReference type="Rhea" id="RHEA-COMP:9602"/>
        <dbReference type="Rhea" id="RHEA-COMP:9603"/>
        <dbReference type="ChEBI" id="CHEBI:15378"/>
        <dbReference type="ChEBI" id="CHEBI:58405"/>
        <dbReference type="ChEBI" id="CHEBI:60033"/>
        <dbReference type="ChEBI" id="CHEBI:78435"/>
        <dbReference type="EC" id="2.4.99.28"/>
    </reaction>
</comment>
<feature type="domain" description="Penicillin-binding protein transpeptidase" evidence="20">
    <location>
        <begin position="419"/>
        <end position="651"/>
    </location>
</feature>
<evidence type="ECO:0000256" key="8">
    <source>
        <dbReference type="ARBA" id="ARBA00022676"/>
    </source>
</evidence>
<reference evidence="22 23" key="1">
    <citation type="submission" date="2018-04" db="EMBL/GenBank/DDBJ databases">
        <title>Pedobacter chongqingensis sp. nov., isolated from a rottenly hemp rope.</title>
        <authorList>
            <person name="Cai Y."/>
        </authorList>
    </citation>
    <scope>NUCLEOTIDE SEQUENCE [LARGE SCALE GENOMIC DNA]</scope>
    <source>
        <strain evidence="22 23">FJ4-8</strain>
    </source>
</reference>
<dbReference type="Pfam" id="PF00912">
    <property type="entry name" value="Transgly"/>
    <property type="match status" value="1"/>
</dbReference>
<evidence type="ECO:0000256" key="11">
    <source>
        <dbReference type="ARBA" id="ARBA00022960"/>
    </source>
</evidence>
<dbReference type="Gene3D" id="3.40.710.10">
    <property type="entry name" value="DD-peptidase/beta-lactamase superfamily"/>
    <property type="match status" value="2"/>
</dbReference>
<comment type="catalytic activity">
    <reaction evidence="16">
        <text>Preferential cleavage: (Ac)2-L-Lys-D-Ala-|-D-Ala. Also transpeptidation of peptidyl-alanyl moieties that are N-acyl substituents of D-alanine.</text>
        <dbReference type="EC" id="3.4.16.4"/>
    </reaction>
</comment>
<comment type="caution">
    <text evidence="22">The sequence shown here is derived from an EMBL/GenBank/DDBJ whole genome shotgun (WGS) entry which is preliminary data.</text>
</comment>
<keyword evidence="23" id="KW-1185">Reference proteome</keyword>
<dbReference type="Pfam" id="PF00905">
    <property type="entry name" value="Transpeptidase"/>
    <property type="match status" value="1"/>
</dbReference>
<dbReference type="PANTHER" id="PTHR32282:SF11">
    <property type="entry name" value="PENICILLIN-BINDING PROTEIN 1B"/>
    <property type="match status" value="1"/>
</dbReference>
<dbReference type="InterPro" id="IPR050396">
    <property type="entry name" value="Glycosyltr_51/Transpeptidase"/>
</dbReference>
<comment type="pathway">
    <text evidence="2">Cell wall biogenesis; peptidoglycan biosynthesis.</text>
</comment>
<dbReference type="SUPFAM" id="SSF56601">
    <property type="entry name" value="beta-lactamase/transpeptidase-like"/>
    <property type="match status" value="1"/>
</dbReference>
<feature type="region of interest" description="Disordered" evidence="18">
    <location>
        <begin position="752"/>
        <end position="771"/>
    </location>
</feature>
<dbReference type="GO" id="GO:0006508">
    <property type="term" value="P:proteolysis"/>
    <property type="evidence" value="ECO:0007669"/>
    <property type="project" value="UniProtKB-KW"/>
</dbReference>
<keyword evidence="6" id="KW-0121">Carboxypeptidase</keyword>
<name>A0A2U2PGF8_9SPHI</name>
<evidence type="ECO:0000256" key="15">
    <source>
        <dbReference type="ARBA" id="ARBA00023316"/>
    </source>
</evidence>
<proteinExistence type="inferred from homology"/>
<comment type="similarity">
    <text evidence="3">In the C-terminal section; belongs to the transpeptidase family.</text>
</comment>
<dbReference type="InterPro" id="IPR001264">
    <property type="entry name" value="Glyco_trans_51"/>
</dbReference>
<dbReference type="PANTHER" id="PTHR32282">
    <property type="entry name" value="BINDING PROTEIN TRANSPEPTIDASE, PUTATIVE-RELATED"/>
    <property type="match status" value="1"/>
</dbReference>
<dbReference type="GO" id="GO:0030288">
    <property type="term" value="C:outer membrane-bounded periplasmic space"/>
    <property type="evidence" value="ECO:0007669"/>
    <property type="project" value="TreeGrafter"/>
</dbReference>
<keyword evidence="11" id="KW-0133">Cell shape</keyword>
<keyword evidence="12" id="KW-0573">Peptidoglycan synthesis</keyword>
<dbReference type="AlphaFoldDB" id="A0A2U2PGF8"/>
<protein>
    <submittedName>
        <fullName evidence="22">Penicillin-binding protein</fullName>
    </submittedName>
</protein>
<gene>
    <name evidence="22" type="ORF">DDR33_12635</name>
</gene>
<comment type="subcellular location">
    <subcellularLocation>
        <location evidence="1">Cell membrane</location>
    </subcellularLocation>
</comment>
<keyword evidence="15" id="KW-0961">Cell wall biogenesis/degradation</keyword>
<feature type="transmembrane region" description="Helical" evidence="19">
    <location>
        <begin position="9"/>
        <end position="35"/>
    </location>
</feature>
<dbReference type="GO" id="GO:0005886">
    <property type="term" value="C:plasma membrane"/>
    <property type="evidence" value="ECO:0007669"/>
    <property type="project" value="UniProtKB-SubCell"/>
</dbReference>
<dbReference type="SUPFAM" id="SSF53955">
    <property type="entry name" value="Lysozyme-like"/>
    <property type="match status" value="1"/>
</dbReference>
<dbReference type="Proteomes" id="UP000245647">
    <property type="component" value="Unassembled WGS sequence"/>
</dbReference>
<dbReference type="Gene3D" id="1.10.3810.10">
    <property type="entry name" value="Biosynthetic peptidoglycan transglycosylase-like"/>
    <property type="match status" value="1"/>
</dbReference>
<evidence type="ECO:0000259" key="21">
    <source>
        <dbReference type="Pfam" id="PF00912"/>
    </source>
</evidence>
<keyword evidence="14" id="KW-0511">Multifunctional enzyme</keyword>
<dbReference type="GO" id="GO:0008955">
    <property type="term" value="F:peptidoglycan glycosyltransferase activity"/>
    <property type="evidence" value="ECO:0007669"/>
    <property type="project" value="UniProtKB-EC"/>
</dbReference>
<dbReference type="PROSITE" id="PS51257">
    <property type="entry name" value="PROKAR_LIPOPROTEIN"/>
    <property type="match status" value="1"/>
</dbReference>
<keyword evidence="9" id="KW-0808">Transferase</keyword>
<dbReference type="InterPro" id="IPR001460">
    <property type="entry name" value="PCN-bd_Tpept"/>
</dbReference>
<sequence>MRLFSIRSLLIFSGCMILLVLLSCLAFYLSVYWGVFGAIPSKAELKSKQNSTASEVYTADGVLIGRYFLQDRTNVKYEEISQDLIKALIATEDVRFYHHKGVDFRSLMRVLFKTLLLQDADAGGGSTLSQQLAKNLYSRKNFRYLSTPINKIREMIIANRLESLYSKEEILELYLNTVPMGGNIYGIERASEIFFNKKARSLNTEEAAVLVGMLKANTTYNPVRNPEKSKARRNAVLGQMEKYGYLPPATSDSLQNLPLRLNVKRRAAKIEMAAYFREQLRRELEIWCHSQHKEDGEPYNLYTDGLKIHTTIDSRIQKQAEKAVREQMSALQASFFTHWRGKNPWGNNFNVVKAAIHQSVRYKRLAETGKSWAEILEVFKKPVDMQVFTWNGSQKRRMSPLDSIRYYMRFLNTGMLSIEPGTGYIKAWVGGIDHQFYKYDHVLSKRQAGSTFKPIVYAAALEKGMNPCKLFENKRISYPQYENWSPQNASGTYEGKYSMKGALAHSVNTVSAQILLRTGIKPTIGLAHRMGIESEIPEVPSIALGTASMSLFELVSAYSIFANNGRALKPVYITSVTDAKNNVILKRAPTILKQAISSQNASVMIELLKGVIDEGSAADLRTKYGLGMEIAGKTGTTQNQADGWFIGITPDLITGVWVGGENPAVHFRSLELGQGARTALPVWARFMINLTRTEEYAGFRFSRFDGVSPELKALLNCPSFVPDEVVEEEKPKKESFFKRIFKKGFNLFKKKKKGEDEPAEPAAKQEAKNKK</sequence>
<evidence type="ECO:0000256" key="16">
    <source>
        <dbReference type="ARBA" id="ARBA00034000"/>
    </source>
</evidence>
<comment type="similarity">
    <text evidence="4">In the N-terminal section; belongs to the glycosyltransferase 51 family.</text>
</comment>
<evidence type="ECO:0000259" key="20">
    <source>
        <dbReference type="Pfam" id="PF00905"/>
    </source>
</evidence>
<evidence type="ECO:0000256" key="6">
    <source>
        <dbReference type="ARBA" id="ARBA00022645"/>
    </source>
</evidence>
<evidence type="ECO:0000256" key="4">
    <source>
        <dbReference type="ARBA" id="ARBA00007739"/>
    </source>
</evidence>
<evidence type="ECO:0000256" key="18">
    <source>
        <dbReference type="SAM" id="MobiDB-lite"/>
    </source>
</evidence>
<keyword evidence="19" id="KW-0812">Transmembrane</keyword>
<evidence type="ECO:0000313" key="22">
    <source>
        <dbReference type="EMBL" id="PWG80440.1"/>
    </source>
</evidence>
<evidence type="ECO:0000256" key="17">
    <source>
        <dbReference type="ARBA" id="ARBA00049902"/>
    </source>
</evidence>
<feature type="domain" description="Glycosyl transferase family 51" evidence="21">
    <location>
        <begin position="69"/>
        <end position="240"/>
    </location>
</feature>
<accession>A0A2U2PGF8</accession>
<dbReference type="GO" id="GO:0009002">
    <property type="term" value="F:serine-type D-Ala-D-Ala carboxypeptidase activity"/>
    <property type="evidence" value="ECO:0007669"/>
    <property type="project" value="UniProtKB-EC"/>
</dbReference>
<keyword evidence="13 19" id="KW-0472">Membrane</keyword>
<evidence type="ECO:0000256" key="7">
    <source>
        <dbReference type="ARBA" id="ARBA00022670"/>
    </source>
</evidence>
<keyword evidence="5" id="KW-1003">Cell membrane</keyword>
<evidence type="ECO:0000256" key="2">
    <source>
        <dbReference type="ARBA" id="ARBA00004752"/>
    </source>
</evidence>